<dbReference type="Proteomes" id="UP001464923">
    <property type="component" value="Unassembled WGS sequence"/>
</dbReference>
<feature type="domain" description="Thioesterase" evidence="3">
    <location>
        <begin position="12"/>
        <end position="225"/>
    </location>
</feature>
<proteinExistence type="inferred from homology"/>
<accession>A0ABV1JWB3</accession>
<dbReference type="Pfam" id="PF00975">
    <property type="entry name" value="Thioesterase"/>
    <property type="match status" value="1"/>
</dbReference>
<gene>
    <name evidence="4" type="ORF">WHI96_12650</name>
</gene>
<dbReference type="Gene3D" id="3.40.50.1820">
    <property type="entry name" value="alpha/beta hydrolase"/>
    <property type="match status" value="1"/>
</dbReference>
<evidence type="ECO:0000256" key="1">
    <source>
        <dbReference type="ARBA" id="ARBA00007169"/>
    </source>
</evidence>
<dbReference type="GO" id="GO:0016787">
    <property type="term" value="F:hydrolase activity"/>
    <property type="evidence" value="ECO:0007669"/>
    <property type="project" value="UniProtKB-KW"/>
</dbReference>
<keyword evidence="5" id="KW-1185">Reference proteome</keyword>
<evidence type="ECO:0000256" key="2">
    <source>
        <dbReference type="SAM" id="MobiDB-lite"/>
    </source>
</evidence>
<dbReference type="InterPro" id="IPR012223">
    <property type="entry name" value="TEII"/>
</dbReference>
<evidence type="ECO:0000259" key="3">
    <source>
        <dbReference type="Pfam" id="PF00975"/>
    </source>
</evidence>
<protein>
    <submittedName>
        <fullName evidence="4">Alpha/beta fold hydrolase</fullName>
    </submittedName>
</protein>
<keyword evidence="4" id="KW-0378">Hydrolase</keyword>
<dbReference type="PANTHER" id="PTHR11487:SF0">
    <property type="entry name" value="S-ACYL FATTY ACID SYNTHASE THIOESTERASE, MEDIUM CHAIN"/>
    <property type="match status" value="1"/>
</dbReference>
<dbReference type="SUPFAM" id="SSF53474">
    <property type="entry name" value="alpha/beta-Hydrolases"/>
    <property type="match status" value="1"/>
</dbReference>
<dbReference type="InterPro" id="IPR001031">
    <property type="entry name" value="Thioesterase"/>
</dbReference>
<reference evidence="4 5" key="1">
    <citation type="submission" date="2024-03" db="EMBL/GenBank/DDBJ databases">
        <title>Draft genome sequence of Pseudonocardia tropica JCM 19149.</title>
        <authorList>
            <person name="Butdee W."/>
            <person name="Duangmal K."/>
        </authorList>
    </citation>
    <scope>NUCLEOTIDE SEQUENCE [LARGE SCALE GENOMIC DNA]</scope>
    <source>
        <strain evidence="4 5">JCM 19149</strain>
    </source>
</reference>
<comment type="caution">
    <text evidence="4">The sequence shown here is derived from an EMBL/GenBank/DDBJ whole genome shotgun (WGS) entry which is preliminary data.</text>
</comment>
<dbReference type="RefSeq" id="WP_345648868.1">
    <property type="nucleotide sequence ID" value="NZ_BAABLY010000059.1"/>
</dbReference>
<organism evidence="4 5">
    <name type="scientific">Pseudonocardia tropica</name>
    <dbReference type="NCBI Taxonomy" id="681289"/>
    <lineage>
        <taxon>Bacteria</taxon>
        <taxon>Bacillati</taxon>
        <taxon>Actinomycetota</taxon>
        <taxon>Actinomycetes</taxon>
        <taxon>Pseudonocardiales</taxon>
        <taxon>Pseudonocardiaceae</taxon>
        <taxon>Pseudonocardia</taxon>
    </lineage>
</organism>
<dbReference type="InterPro" id="IPR029058">
    <property type="entry name" value="AB_hydrolase_fold"/>
</dbReference>
<evidence type="ECO:0000313" key="5">
    <source>
        <dbReference type="Proteomes" id="UP001464923"/>
    </source>
</evidence>
<dbReference type="PANTHER" id="PTHR11487">
    <property type="entry name" value="THIOESTERASE"/>
    <property type="match status" value="1"/>
</dbReference>
<evidence type="ECO:0000313" key="4">
    <source>
        <dbReference type="EMBL" id="MEQ3539678.1"/>
    </source>
</evidence>
<feature type="region of interest" description="Disordered" evidence="2">
    <location>
        <begin position="248"/>
        <end position="275"/>
    </location>
</feature>
<comment type="similarity">
    <text evidence="1">Belongs to the thioesterase family.</text>
</comment>
<sequence length="275" mass="28555">MTATLAADRTLLVCLHHAGGTAAAFRHWPGALPDVDVHAVELPGHGARAVEPLGRDLATVLDRLDTELGPLLDGRRHVVFGHSMGGLLGYHLLMRRCARGARPAAALLVAGYGAPHLARPAAAGLDPDSVDDEALAGHLHRMGGFPAELMRRPEWLPMLLGTVRADLRVCAGHRWTDGTPALPVPVHAFAGEHDPLATVPVMRAWSAHTDAGFALTVLPGGHFLVQDPAAGLLPAVATALAPALAPALATAPPTPPPTAPGLTAPTGARPHRRTL</sequence>
<name>A0ABV1JWB3_9PSEU</name>
<dbReference type="EMBL" id="JBEDNP010000006">
    <property type="protein sequence ID" value="MEQ3539678.1"/>
    <property type="molecule type" value="Genomic_DNA"/>
</dbReference>